<dbReference type="InterPro" id="IPR019318">
    <property type="entry name" value="Gua_nucleotide_exch_fac_Ric8"/>
</dbReference>
<dbReference type="InterPro" id="IPR011989">
    <property type="entry name" value="ARM-like"/>
</dbReference>
<dbReference type="InterPro" id="IPR016024">
    <property type="entry name" value="ARM-type_fold"/>
</dbReference>
<dbReference type="GO" id="GO:0005085">
    <property type="term" value="F:guanyl-nucleotide exchange factor activity"/>
    <property type="evidence" value="ECO:0007669"/>
    <property type="project" value="UniProtKB-KW"/>
</dbReference>
<dbReference type="Pfam" id="PF10165">
    <property type="entry name" value="Ric8"/>
    <property type="match status" value="2"/>
</dbReference>
<dbReference type="PRINTS" id="PR01802">
    <property type="entry name" value="SYNEMBRYN"/>
</dbReference>
<dbReference type="Gene3D" id="1.25.10.10">
    <property type="entry name" value="Leucine-rich Repeat Variant"/>
    <property type="match status" value="1"/>
</dbReference>
<dbReference type="PANTHER" id="PTHR12425">
    <property type="entry name" value="SYNEMBRYN"/>
    <property type="match status" value="1"/>
</dbReference>
<dbReference type="AlphaFoldDB" id="A0A1B0DP11"/>
<keyword evidence="4" id="KW-0344">Guanine-nucleotide releasing factor</keyword>
<dbReference type="SUPFAM" id="SSF48371">
    <property type="entry name" value="ARM repeat"/>
    <property type="match status" value="1"/>
</dbReference>
<keyword evidence="3" id="KW-0963">Cytoplasm</keyword>
<evidence type="ECO:0008006" key="8">
    <source>
        <dbReference type="Google" id="ProtNLM"/>
    </source>
</evidence>
<keyword evidence="7" id="KW-1185">Reference proteome</keyword>
<evidence type="ECO:0000256" key="2">
    <source>
        <dbReference type="ARBA" id="ARBA00009049"/>
    </source>
</evidence>
<evidence type="ECO:0000313" key="6">
    <source>
        <dbReference type="EnsemblMetazoa" id="PPAI010247-PA"/>
    </source>
</evidence>
<protein>
    <recommendedName>
        <fullName evidence="8">Synembryn</fullName>
    </recommendedName>
</protein>
<evidence type="ECO:0000256" key="3">
    <source>
        <dbReference type="ARBA" id="ARBA00022490"/>
    </source>
</evidence>
<accession>A0A1B0DP11</accession>
<dbReference type="Proteomes" id="UP000092462">
    <property type="component" value="Unassembled WGS sequence"/>
</dbReference>
<dbReference type="InterPro" id="IPR008376">
    <property type="entry name" value="Chaperone_Ric-8_A/B"/>
</dbReference>
<name>A0A1B0DP11_PHLPP</name>
<sequence>FLHNKKVTNFSGRKQFTFPISFLPLLANNCVRNLQEDREKGMEKDIYGKFTSGEWKIAQDPIRNFVDQNDQKFHFVELTTNGQWKGLWEATFIYLNTPTASEIHRECLSVVRILSRDKTYLDQCITEERINCLLNAANIGSENHNHGSGVVIEALKCLCNLVFNSKKCQEMCLTNTSTKGIINRIHLQKQQEVEYEIQYFDMKLLFLITALNPQVRKKVRDDNGMIHLLEKDKQVDLLGEILKVLFNLTVPSDSTIPTEDEQAVHFRGLIVVLRELFLRRATSKEKQHDLWSNCVNLLTSVPTANFTELTTECEEGKGFEGQDMAVVDILLNFLRLRLESMQKVSMQNECLSPILTALVKCVRSSSCLRRYIRIQVLPPLRDVHRRPEDGTELRNYLCRLLTTPALQVRDLVAEFLFVMCKENVGRMIKYTGYGNAAGMFANRGLLGGHGNPGEGYSSDSEDSDTEEYKELQHGINPEQKEYEAMELVSLMDKLQRQGIMQPGRIGPDGRPVPVDHILELQEELPQQQSDHKRKT</sequence>
<dbReference type="VEuPathDB" id="VectorBase:PPAI010247"/>
<dbReference type="EnsemblMetazoa" id="PPAI010247-RA">
    <property type="protein sequence ID" value="PPAI010247-PA"/>
    <property type="gene ID" value="PPAI010247"/>
</dbReference>
<evidence type="ECO:0000256" key="1">
    <source>
        <dbReference type="ARBA" id="ARBA00004544"/>
    </source>
</evidence>
<proteinExistence type="inferred from homology"/>
<dbReference type="EMBL" id="AJVK01017960">
    <property type="status" value="NOT_ANNOTATED_CDS"/>
    <property type="molecule type" value="Genomic_DNA"/>
</dbReference>
<evidence type="ECO:0000256" key="4">
    <source>
        <dbReference type="ARBA" id="ARBA00022658"/>
    </source>
</evidence>
<dbReference type="PANTHER" id="PTHR12425:SF5">
    <property type="entry name" value="SYNEMBRYN"/>
    <property type="match status" value="1"/>
</dbReference>
<keyword evidence="5" id="KW-0143">Chaperone</keyword>
<organism evidence="6 7">
    <name type="scientific">Phlebotomus papatasi</name>
    <name type="common">Sandfly</name>
    <dbReference type="NCBI Taxonomy" id="29031"/>
    <lineage>
        <taxon>Eukaryota</taxon>
        <taxon>Metazoa</taxon>
        <taxon>Ecdysozoa</taxon>
        <taxon>Arthropoda</taxon>
        <taxon>Hexapoda</taxon>
        <taxon>Insecta</taxon>
        <taxon>Pterygota</taxon>
        <taxon>Neoptera</taxon>
        <taxon>Endopterygota</taxon>
        <taxon>Diptera</taxon>
        <taxon>Nematocera</taxon>
        <taxon>Psychodoidea</taxon>
        <taxon>Psychodidae</taxon>
        <taxon>Phlebotomus</taxon>
        <taxon>Phlebotomus</taxon>
    </lineage>
</organism>
<dbReference type="GO" id="GO:0005938">
    <property type="term" value="C:cell cortex"/>
    <property type="evidence" value="ECO:0007669"/>
    <property type="project" value="UniProtKB-SubCell"/>
</dbReference>
<comment type="similarity">
    <text evidence="2">Belongs to the synembryn family.</text>
</comment>
<comment type="subcellular location">
    <subcellularLocation>
        <location evidence="1">Cytoplasm</location>
        <location evidence="1">Cell cortex</location>
    </subcellularLocation>
</comment>
<reference evidence="6" key="1">
    <citation type="submission" date="2022-08" db="UniProtKB">
        <authorList>
            <consortium name="EnsemblMetazoa"/>
        </authorList>
    </citation>
    <scope>IDENTIFICATION</scope>
    <source>
        <strain evidence="6">Israel</strain>
    </source>
</reference>
<dbReference type="GO" id="GO:0001965">
    <property type="term" value="F:G-protein alpha-subunit binding"/>
    <property type="evidence" value="ECO:0007669"/>
    <property type="project" value="TreeGrafter"/>
</dbReference>
<dbReference type="GO" id="GO:0007186">
    <property type="term" value="P:G protein-coupled receptor signaling pathway"/>
    <property type="evidence" value="ECO:0007669"/>
    <property type="project" value="TreeGrafter"/>
</dbReference>
<evidence type="ECO:0000313" key="7">
    <source>
        <dbReference type="Proteomes" id="UP000092462"/>
    </source>
</evidence>
<evidence type="ECO:0000256" key="5">
    <source>
        <dbReference type="ARBA" id="ARBA00023186"/>
    </source>
</evidence>
<dbReference type="VEuPathDB" id="VectorBase:PPAPM1_008237"/>